<sequence>MQKFLALAALVLLAACGDGEMREISRHPAPDGSRDVVVGSMKAGETEPFLVVMTAKPGDNINKGARLFLADRGDAPKVTWDSQTQVTISCDKARVWSYRSFWTNPNSGATIAVGLKCGTDGWRE</sequence>
<evidence type="ECO:0000313" key="1">
    <source>
        <dbReference type="EMBL" id="CAM76192.1"/>
    </source>
</evidence>
<name>A4TZY5_9PROT</name>
<organism evidence="1">
    <name type="scientific">Magnetospirillum gryphiswaldense</name>
    <dbReference type="NCBI Taxonomy" id="55518"/>
    <lineage>
        <taxon>Bacteria</taxon>
        <taxon>Pseudomonadati</taxon>
        <taxon>Pseudomonadota</taxon>
        <taxon>Alphaproteobacteria</taxon>
        <taxon>Rhodospirillales</taxon>
        <taxon>Rhodospirillaceae</taxon>
        <taxon>Magnetospirillum</taxon>
    </lineage>
</organism>
<dbReference type="RefSeq" id="WP_106002283.1">
    <property type="nucleotide sequence ID" value="NZ_CP027527.1"/>
</dbReference>
<dbReference type="AlphaFoldDB" id="A4TZY5"/>
<gene>
    <name evidence="1" type="ORF">MGR_1464</name>
</gene>
<dbReference type="EMBL" id="CU459003">
    <property type="protein sequence ID" value="CAM76192.1"/>
    <property type="molecule type" value="Genomic_DNA"/>
</dbReference>
<accession>A4TZY5</accession>
<protein>
    <submittedName>
        <fullName evidence="1">Secreted protein</fullName>
    </submittedName>
</protein>
<reference evidence="1" key="1">
    <citation type="journal article" date="2007" name="J. Bacteriol.">
        <title>Comparative genome analysis of four magnetotactic bacteria reveals a complex set of group-specific genes implicated in magnetosome biomineralization and function.</title>
        <authorList>
            <person name="Richter M."/>
            <person name="Kube M."/>
            <person name="Bazylinski D.A."/>
            <person name="Lombardot T."/>
            <person name="Gloeckner F.O."/>
            <person name="Reinhardt R."/>
            <person name="Schueler D."/>
        </authorList>
    </citation>
    <scope>NUCLEOTIDE SEQUENCE</scope>
    <source>
        <strain evidence="1">MSR-1</strain>
    </source>
</reference>
<proteinExistence type="predicted"/>
<dbReference type="PROSITE" id="PS51257">
    <property type="entry name" value="PROKAR_LIPOPROTEIN"/>
    <property type="match status" value="1"/>
</dbReference>